<dbReference type="EMBL" id="QKUF01000060">
    <property type="protein sequence ID" value="PZW18103.1"/>
    <property type="molecule type" value="Genomic_DNA"/>
</dbReference>
<protein>
    <submittedName>
        <fullName evidence="2">Uncharacterized protein</fullName>
    </submittedName>
</protein>
<evidence type="ECO:0000313" key="3">
    <source>
        <dbReference type="Proteomes" id="UP000248806"/>
    </source>
</evidence>
<comment type="caution">
    <text evidence="2">The sequence shown here is derived from an EMBL/GenBank/DDBJ whole genome shotgun (WGS) entry which is preliminary data.</text>
</comment>
<reference evidence="2 3" key="1">
    <citation type="submission" date="2018-06" db="EMBL/GenBank/DDBJ databases">
        <title>Genomic Encyclopedia of Archaeal and Bacterial Type Strains, Phase II (KMG-II): from individual species to whole genera.</title>
        <authorList>
            <person name="Goeker M."/>
        </authorList>
    </citation>
    <scope>NUCLEOTIDE SEQUENCE [LARGE SCALE GENOMIC DNA]</scope>
    <source>
        <strain evidence="2 3">ATCC BAA-1881</strain>
    </source>
</reference>
<keyword evidence="3" id="KW-1185">Reference proteome</keyword>
<organism evidence="2 3">
    <name type="scientific">Thermosporothrix hazakensis</name>
    <dbReference type="NCBI Taxonomy" id="644383"/>
    <lineage>
        <taxon>Bacteria</taxon>
        <taxon>Bacillati</taxon>
        <taxon>Chloroflexota</taxon>
        <taxon>Ktedonobacteria</taxon>
        <taxon>Ktedonobacterales</taxon>
        <taxon>Thermosporotrichaceae</taxon>
        <taxon>Thermosporothrix</taxon>
    </lineage>
</organism>
<dbReference type="Proteomes" id="UP000248806">
    <property type="component" value="Unassembled WGS sequence"/>
</dbReference>
<evidence type="ECO:0000313" key="2">
    <source>
        <dbReference type="EMBL" id="PZW18103.1"/>
    </source>
</evidence>
<evidence type="ECO:0000256" key="1">
    <source>
        <dbReference type="SAM" id="MobiDB-lite"/>
    </source>
</evidence>
<proteinExistence type="predicted"/>
<gene>
    <name evidence="2" type="ORF">EI42_06329</name>
</gene>
<name>A0A326TZR4_THEHA</name>
<sequence length="93" mass="10941">LLAFLLFLDMLFYCRQDFPIQGSMMLFGYLSYLFQQMSREPDVEGFDTVFHVAMKAPFWLHVNRARYPDAPTQHKEDPFIPGMNARGFLGRSR</sequence>
<accession>A0A326TZR4</accession>
<dbReference type="AlphaFoldDB" id="A0A326TZR4"/>
<dbReference type="RefSeq" id="WP_249033494.1">
    <property type="nucleotide sequence ID" value="NZ_QKUF01000060.1"/>
</dbReference>
<feature type="region of interest" description="Disordered" evidence="1">
    <location>
        <begin position="73"/>
        <end position="93"/>
    </location>
</feature>
<feature type="non-terminal residue" evidence="2">
    <location>
        <position position="1"/>
    </location>
</feature>